<keyword evidence="3" id="KW-1185">Reference proteome</keyword>
<reference evidence="2 3" key="1">
    <citation type="submission" date="2020-04" db="EMBL/GenBank/DDBJ databases">
        <authorList>
            <person name="Liu A."/>
        </authorList>
    </citation>
    <scope>NUCLEOTIDE SEQUENCE [LARGE SCALE GENOMIC DNA]</scope>
    <source>
        <strain evidence="2 3">RZ02</strain>
    </source>
</reference>
<proteinExistence type="predicted"/>
<feature type="region of interest" description="Disordered" evidence="1">
    <location>
        <begin position="86"/>
        <end position="107"/>
    </location>
</feature>
<organism evidence="2 3">
    <name type="scientific">Pontixanthobacter rizhaonensis</name>
    <dbReference type="NCBI Taxonomy" id="2730337"/>
    <lineage>
        <taxon>Bacteria</taxon>
        <taxon>Pseudomonadati</taxon>
        <taxon>Pseudomonadota</taxon>
        <taxon>Alphaproteobacteria</taxon>
        <taxon>Sphingomonadales</taxon>
        <taxon>Erythrobacteraceae</taxon>
        <taxon>Pontixanthobacter</taxon>
    </lineage>
</organism>
<accession>A0A848QTH2</accession>
<protein>
    <recommendedName>
        <fullName evidence="4">Histidine kinase/DNA gyrase B/HSP90-like ATPase</fullName>
    </recommendedName>
</protein>
<comment type="caution">
    <text evidence="2">The sequence shown here is derived from an EMBL/GenBank/DDBJ whole genome shotgun (WGS) entry which is preliminary data.</text>
</comment>
<dbReference type="Pfam" id="PF13589">
    <property type="entry name" value="HATPase_c_3"/>
    <property type="match status" value="1"/>
</dbReference>
<dbReference type="AlphaFoldDB" id="A0A848QTH2"/>
<dbReference type="RefSeq" id="WP_170013600.1">
    <property type="nucleotide sequence ID" value="NZ_JABCRE010000003.1"/>
</dbReference>
<dbReference type="InterPro" id="IPR036890">
    <property type="entry name" value="HATPase_C_sf"/>
</dbReference>
<gene>
    <name evidence="2" type="ORF">HKD42_11850</name>
</gene>
<evidence type="ECO:0000313" key="2">
    <source>
        <dbReference type="EMBL" id="NMW32756.1"/>
    </source>
</evidence>
<evidence type="ECO:0000313" key="3">
    <source>
        <dbReference type="Proteomes" id="UP000561181"/>
    </source>
</evidence>
<name>A0A848QTH2_9SPHN</name>
<sequence>MSDDQQPKLKFAHNVIEHLGIKLYRNKTGNVLAELLANCWDADATWVDILIDPAGGDNGNGCIAIFDDGSGMDFQLIKDHYLHVGKPKRRKPNERSPGGRRPMGRKGLGKLAPFGIARIVDVVTIKAGLINWFTLDLETILKKGSDGSYPPVFQEQDLALMSSAAGDDEYVASKVNEFRERLIAEDKDSGTAIFLRSINANQFPQRPEVAQDLGARFTVVLLRDDFVVRVNDQRLTHAEALPEFEFRIPEGDGTSIEMVEGKEVKFWVGFVERAEWSSDEAGVGVFAHGKIAQARPYFFNKKGKEVFQRYLYAVVEADWLDEAENDLISTDRTSIDWSVDELQPLYKWGQKKVSSWITRYEAFRKDRQDQEVRDQADELRKSKAVNTYSAAENEQIVSLVSDATREIGKTKSAEAAREQLLIAVSKAWINQPTREFLGSLWDKLRDTSSSPEQITAILSELSFHSVPEKMGLALTFSQRAFALSVLYELVHRNAEPDLQKLVSEFPWILEPRGDLLTADKTLKTTTDRLAMALKPEGANNPGLVIKGMTERQRADFVFLTSPDKKMIRIAEIKKPRLPMGKEEVRQLQAYLDYVEEAHSGSTVEGLLVGNKAGVKNTDSRIEVKGWDEILSECRAIYVEMVASMIEIADVQGGDTRLEIIRDFGGDATWELLTKLSETDENLKILIGNFEKQSPSGLPSMAGAPASPALIPPKGGE</sequence>
<evidence type="ECO:0000256" key="1">
    <source>
        <dbReference type="SAM" id="MobiDB-lite"/>
    </source>
</evidence>
<evidence type="ECO:0008006" key="4">
    <source>
        <dbReference type="Google" id="ProtNLM"/>
    </source>
</evidence>
<dbReference type="SUPFAM" id="SSF55874">
    <property type="entry name" value="ATPase domain of HSP90 chaperone/DNA topoisomerase II/histidine kinase"/>
    <property type="match status" value="1"/>
</dbReference>
<dbReference type="Proteomes" id="UP000561181">
    <property type="component" value="Unassembled WGS sequence"/>
</dbReference>
<dbReference type="Gene3D" id="3.30.565.10">
    <property type="entry name" value="Histidine kinase-like ATPase, C-terminal domain"/>
    <property type="match status" value="1"/>
</dbReference>
<dbReference type="EMBL" id="JABCRE010000003">
    <property type="protein sequence ID" value="NMW32756.1"/>
    <property type="molecule type" value="Genomic_DNA"/>
</dbReference>
<feature type="region of interest" description="Disordered" evidence="1">
    <location>
        <begin position="693"/>
        <end position="716"/>
    </location>
</feature>